<keyword evidence="3" id="KW-0812">Transmembrane</keyword>
<dbReference type="SUPFAM" id="SSF56487">
    <property type="entry name" value="SRCR-like"/>
    <property type="match status" value="3"/>
</dbReference>
<dbReference type="InterPro" id="IPR036055">
    <property type="entry name" value="LDL_receptor-like_sf"/>
</dbReference>
<protein>
    <recommendedName>
        <fullName evidence="16">SRCR domain-containing protein</fullName>
    </recommendedName>
</protein>
<dbReference type="AlphaFoldDB" id="A0A7M5X0J4"/>
<dbReference type="GO" id="GO:0008236">
    <property type="term" value="F:serine-type peptidase activity"/>
    <property type="evidence" value="ECO:0007669"/>
    <property type="project" value="UniProtKB-KW"/>
</dbReference>
<dbReference type="PANTHER" id="PTHR48071:SF18">
    <property type="entry name" value="DELETED IN MALIGNANT BRAIN TUMORS 1 PROTEIN-RELATED"/>
    <property type="match status" value="1"/>
</dbReference>
<keyword evidence="8" id="KW-1133">Transmembrane helix</keyword>
<keyword evidence="10 13" id="KW-1015">Disulfide bond</keyword>
<evidence type="ECO:0000259" key="16">
    <source>
        <dbReference type="PROSITE" id="PS50287"/>
    </source>
</evidence>
<dbReference type="EnsemblMetazoa" id="CLYHEMT015855.1">
    <property type="protein sequence ID" value="CLYHEMP015855.1"/>
    <property type="gene ID" value="CLYHEMG015855"/>
</dbReference>
<comment type="subcellular location">
    <subcellularLocation>
        <location evidence="1">Membrane</location>
        <topology evidence="1">Single-pass membrane protein</topology>
    </subcellularLocation>
</comment>
<dbReference type="CDD" id="cd00112">
    <property type="entry name" value="LDLa"/>
    <property type="match status" value="1"/>
</dbReference>
<feature type="coiled-coil region" evidence="14">
    <location>
        <begin position="649"/>
        <end position="696"/>
    </location>
</feature>
<keyword evidence="5" id="KW-0677">Repeat</keyword>
<dbReference type="SUPFAM" id="SSF57424">
    <property type="entry name" value="LDL receptor-like module"/>
    <property type="match status" value="1"/>
</dbReference>
<dbReference type="SMART" id="SM00202">
    <property type="entry name" value="SR"/>
    <property type="match status" value="1"/>
</dbReference>
<comment type="caution">
    <text evidence="13">Lacks conserved residue(s) required for the propagation of feature annotation.</text>
</comment>
<evidence type="ECO:0000256" key="14">
    <source>
        <dbReference type="SAM" id="Coils"/>
    </source>
</evidence>
<evidence type="ECO:0000256" key="13">
    <source>
        <dbReference type="PROSITE-ProRule" id="PRU00196"/>
    </source>
</evidence>
<feature type="disulfide bond" evidence="12">
    <location>
        <begin position="118"/>
        <end position="133"/>
    </location>
</feature>
<feature type="disulfide bond" evidence="13">
    <location>
        <begin position="419"/>
        <end position="429"/>
    </location>
</feature>
<evidence type="ECO:0000256" key="1">
    <source>
        <dbReference type="ARBA" id="ARBA00004167"/>
    </source>
</evidence>
<dbReference type="Pfam" id="PF00530">
    <property type="entry name" value="SRCR"/>
    <property type="match status" value="2"/>
</dbReference>
<dbReference type="SMART" id="SM01411">
    <property type="entry name" value="Ephrin_rec_like"/>
    <property type="match status" value="2"/>
</dbReference>
<reference evidence="17" key="1">
    <citation type="submission" date="2021-01" db="UniProtKB">
        <authorList>
            <consortium name="EnsemblMetazoa"/>
        </authorList>
    </citation>
    <scope>IDENTIFICATION</scope>
</reference>
<dbReference type="PROSITE" id="PS50287">
    <property type="entry name" value="SRCR_2"/>
    <property type="match status" value="3"/>
</dbReference>
<evidence type="ECO:0000256" key="5">
    <source>
        <dbReference type="ARBA" id="ARBA00022737"/>
    </source>
</evidence>
<feature type="disulfide bond" evidence="13">
    <location>
        <begin position="387"/>
        <end position="448"/>
    </location>
</feature>
<dbReference type="PRINTS" id="PR00258">
    <property type="entry name" value="SPERACTRCPTR"/>
</dbReference>
<evidence type="ECO:0000256" key="3">
    <source>
        <dbReference type="ARBA" id="ARBA00022692"/>
    </source>
</evidence>
<keyword evidence="18" id="KW-1185">Reference proteome</keyword>
<feature type="domain" description="SRCR" evidence="16">
    <location>
        <begin position="148"/>
        <end position="245"/>
    </location>
</feature>
<dbReference type="InterPro" id="IPR036772">
    <property type="entry name" value="SRCR-like_dom_sf"/>
</dbReference>
<dbReference type="GO" id="GO:0006508">
    <property type="term" value="P:proteolysis"/>
    <property type="evidence" value="ECO:0007669"/>
    <property type="project" value="UniProtKB-KW"/>
</dbReference>
<evidence type="ECO:0000256" key="10">
    <source>
        <dbReference type="ARBA" id="ARBA00023157"/>
    </source>
</evidence>
<dbReference type="Pfam" id="PF07699">
    <property type="entry name" value="Ephrin_rec_like"/>
    <property type="match status" value="1"/>
</dbReference>
<name>A0A7M5X0J4_9CNID</name>
<dbReference type="Proteomes" id="UP000594262">
    <property type="component" value="Unplaced"/>
</dbReference>
<dbReference type="InterPro" id="IPR001190">
    <property type="entry name" value="SRCR"/>
</dbReference>
<feature type="disulfide bond" evidence="13">
    <location>
        <begin position="320"/>
        <end position="330"/>
    </location>
</feature>
<accession>A0A7M5X0J4</accession>
<dbReference type="Gene3D" id="4.10.400.10">
    <property type="entry name" value="Low-density Lipoprotein Receptor"/>
    <property type="match status" value="1"/>
</dbReference>
<dbReference type="SMART" id="SM00192">
    <property type="entry name" value="LDLa"/>
    <property type="match status" value="1"/>
</dbReference>
<evidence type="ECO:0000256" key="7">
    <source>
        <dbReference type="ARBA" id="ARBA00022825"/>
    </source>
</evidence>
<dbReference type="Gene3D" id="2.10.50.10">
    <property type="entry name" value="Tumor Necrosis Factor Receptor, subunit A, domain 2"/>
    <property type="match status" value="1"/>
</dbReference>
<evidence type="ECO:0000256" key="15">
    <source>
        <dbReference type="SAM" id="SignalP"/>
    </source>
</evidence>
<proteinExistence type="predicted"/>
<dbReference type="InterPro" id="IPR011641">
    <property type="entry name" value="Tyr-kin_ephrin_A/B_rcpt-like"/>
</dbReference>
<keyword evidence="11" id="KW-0325">Glycoprotein</keyword>
<feature type="domain" description="SRCR" evidence="16">
    <location>
        <begin position="243"/>
        <end position="347"/>
    </location>
</feature>
<keyword evidence="7" id="KW-0720">Serine protease</keyword>
<feature type="chain" id="PRO_5029649482" description="SRCR domain-containing protein" evidence="15">
    <location>
        <begin position="19"/>
        <end position="1200"/>
    </location>
</feature>
<evidence type="ECO:0000256" key="12">
    <source>
        <dbReference type="PROSITE-ProRule" id="PRU00124"/>
    </source>
</evidence>
<dbReference type="InterPro" id="IPR002172">
    <property type="entry name" value="LDrepeatLR_classA_rpt"/>
</dbReference>
<evidence type="ECO:0000256" key="2">
    <source>
        <dbReference type="ARBA" id="ARBA00022670"/>
    </source>
</evidence>
<sequence length="1200" mass="136292">MKVFSFFAFIVAVSFAEARQKGLDEHRKDILLPRKKALQYLTVRRSKRSYESRRELVEECCQQDTPCDYHEKKEYVEDGVFSSMDDVYQYLRGTWTCPHFYCNNDKVTEKSIPYKWMCDNGRDCPNAEDEKYCRLTMKYREIDIKNGIKLVGGDSKYEGNVYLMGKPVCDDVWSDDEAKVVCRSLGFSSKTIPRYYQNSMFGKAPKKDYILDNVQCAGSESHLGQCKYHMVHNCGENEVAGVFCLDPASLELRGIKDSRSGAVYISEKPVCDDGKWSDKEAQTVCRHLYPSKPSLIGKAVKADQWVQIYYAKNVMSSVHCNYKTKQLTNCRYTFKKGCSQFAGVACIDNSTFGLSKSHKFFATKSANEYVIAKLPDSWTSKETSVLCKQLTGHPYSAYHKMVKGYRTDGYKCLIRDVKCRGDEKGIEECSYDIVTDCPSSFYHISVKCAQCGDPDFIKIIQSASPKGDQQQQYQAVLNAISKLKSSCKQWDCSQNEYSKYCDTLDYLNRLKDLVKPYKNNIVFLNTKFDYSSMLQLNFINQKFSNLQLDIQNIGDKVDSFQQKLGAHFKKMETFDAERIRIEVNTLTDDWDNYKGILTKNTNALKTRLGDLKTIAATVVSLDIIEQVADVVMLSIQTYVGGIDDAFGNIVELRRTLADLAKKAADAARIHFIGKEIAKLQKIYTNLQSRMERNKDKIAIFKKLFSEIQSMKQDFDFATAEKVLANYEGFEGAMDPIEIAEVGAILDYIVDKLCTLITESSSITGNVRAAIAAANGVCPTILKTVSILMETFGQIEGNEDSLINAFVMLARAKLAESSAGFLSQALQTDLTSPLTREILKHFSMFVLREQKRKLVKEACDKITYLNHGVEQDFCTQALSDLDSDITRLIGYQFTDMCPNPTHENVVIPVQTLSSNKTRLDLIDIGKLLQGSDDTDWQTSGEVFFQIPDEKWMVENGWLQGNEKGPFFVKQFEIFLPPQQPNGTRFRVESDLQLMKNEIKGKRYAFDQPMNFALKYDENENIPQSCRERIEPYSTCSRNSRYPICIKQNGRLPGKFYPSLNALWKLRIRSKYPLPQIYQSTPFYLQARIEFCTKSTGTTIPKTRKRRNLSFSRVCCPSDQYFDIKTNIKASGQNPCKKCPSGAVRISGYFCENCPTGMQPGPDVYGCQQCPVGMYKDVSGSQLCQKCPLGKTTPKKGSTECI</sequence>
<keyword evidence="6" id="KW-0378">Hydrolase</keyword>
<evidence type="ECO:0000256" key="9">
    <source>
        <dbReference type="ARBA" id="ARBA00023136"/>
    </source>
</evidence>
<dbReference type="FunFam" id="3.10.250.10:FF:000016">
    <property type="entry name" value="Scavenger receptor cysteine-rich protein type 12"/>
    <property type="match status" value="1"/>
</dbReference>
<keyword evidence="9" id="KW-0472">Membrane</keyword>
<evidence type="ECO:0000313" key="18">
    <source>
        <dbReference type="Proteomes" id="UP000594262"/>
    </source>
</evidence>
<keyword evidence="2" id="KW-0645">Protease</keyword>
<keyword evidence="14" id="KW-0175">Coiled coil</keyword>
<dbReference type="Gene3D" id="3.10.250.10">
    <property type="entry name" value="SRCR-like domain"/>
    <property type="match status" value="3"/>
</dbReference>
<feature type="domain" description="SRCR" evidence="16">
    <location>
        <begin position="376"/>
        <end position="449"/>
    </location>
</feature>
<evidence type="ECO:0000256" key="4">
    <source>
        <dbReference type="ARBA" id="ARBA00022729"/>
    </source>
</evidence>
<keyword evidence="4 15" id="KW-0732">Signal</keyword>
<organism evidence="17 18">
    <name type="scientific">Clytia hemisphaerica</name>
    <dbReference type="NCBI Taxonomy" id="252671"/>
    <lineage>
        <taxon>Eukaryota</taxon>
        <taxon>Metazoa</taxon>
        <taxon>Cnidaria</taxon>
        <taxon>Hydrozoa</taxon>
        <taxon>Hydroidolina</taxon>
        <taxon>Leptothecata</taxon>
        <taxon>Obeliida</taxon>
        <taxon>Clytiidae</taxon>
        <taxon>Clytia</taxon>
    </lineage>
</organism>
<dbReference type="GO" id="GO:0016020">
    <property type="term" value="C:membrane"/>
    <property type="evidence" value="ECO:0007669"/>
    <property type="project" value="UniProtKB-SubCell"/>
</dbReference>
<evidence type="ECO:0000256" key="6">
    <source>
        <dbReference type="ARBA" id="ARBA00022801"/>
    </source>
</evidence>
<feature type="disulfide bond" evidence="13">
    <location>
        <begin position="285"/>
        <end position="346"/>
    </location>
</feature>
<evidence type="ECO:0000313" key="17">
    <source>
        <dbReference type="EnsemblMetazoa" id="CLYHEMP015855.1"/>
    </source>
</evidence>
<feature type="signal peptide" evidence="15">
    <location>
        <begin position="1"/>
        <end position="18"/>
    </location>
</feature>
<dbReference type="OrthoDB" id="5957039at2759"/>
<dbReference type="PANTHER" id="PTHR48071">
    <property type="entry name" value="SRCR DOMAIN-CONTAINING PROTEIN"/>
    <property type="match status" value="1"/>
</dbReference>
<dbReference type="PROSITE" id="PS50068">
    <property type="entry name" value="LDLRA_2"/>
    <property type="match status" value="1"/>
</dbReference>
<evidence type="ECO:0000256" key="11">
    <source>
        <dbReference type="ARBA" id="ARBA00023180"/>
    </source>
</evidence>
<evidence type="ECO:0000256" key="8">
    <source>
        <dbReference type="ARBA" id="ARBA00022989"/>
    </source>
</evidence>
<feature type="disulfide bond" evidence="13">
    <location>
        <begin position="216"/>
        <end position="226"/>
    </location>
</feature>